<reference evidence="5 6" key="1">
    <citation type="submission" date="2018-04" db="EMBL/GenBank/DDBJ databases">
        <title>Genomic Encyclopedia of Type Strains, Phase IV (KMG-IV): sequencing the most valuable type-strain genomes for metagenomic binning, comparative biology and taxonomic classification.</title>
        <authorList>
            <person name="Goeker M."/>
        </authorList>
    </citation>
    <scope>NUCLEOTIDE SEQUENCE [LARGE SCALE GENOMIC DNA]</scope>
    <source>
        <strain evidence="5 6">DSM 104150</strain>
    </source>
</reference>
<dbReference type="Gene3D" id="2.130.10.10">
    <property type="entry name" value="YVTN repeat-like/Quinoprotein amine dehydrogenase"/>
    <property type="match status" value="1"/>
</dbReference>
<dbReference type="Pfam" id="PF14870">
    <property type="entry name" value="PSII_BNR"/>
    <property type="match status" value="2"/>
</dbReference>
<dbReference type="GO" id="GO:0009523">
    <property type="term" value="C:photosystem II"/>
    <property type="evidence" value="ECO:0007669"/>
    <property type="project" value="UniProtKB-KW"/>
</dbReference>
<protein>
    <submittedName>
        <fullName evidence="5">Photosystem II stability/assembly factor-like uncharacterized protein</fullName>
    </submittedName>
</protein>
<dbReference type="EMBL" id="QICN01000002">
    <property type="protein sequence ID" value="PXV70555.1"/>
    <property type="molecule type" value="Genomic_DNA"/>
</dbReference>
<gene>
    <name evidence="5" type="ORF">C8D93_102414</name>
</gene>
<evidence type="ECO:0000259" key="4">
    <source>
        <dbReference type="Pfam" id="PF14870"/>
    </source>
</evidence>
<dbReference type="PANTHER" id="PTHR47199:SF2">
    <property type="entry name" value="PHOTOSYSTEM II STABILITY_ASSEMBLY FACTOR HCF136, CHLOROPLASTIC"/>
    <property type="match status" value="1"/>
</dbReference>
<evidence type="ECO:0000313" key="5">
    <source>
        <dbReference type="EMBL" id="PXV70555.1"/>
    </source>
</evidence>
<evidence type="ECO:0000256" key="3">
    <source>
        <dbReference type="SAM" id="SignalP"/>
    </source>
</evidence>
<feature type="domain" description="Photosynthesis system II assembly factor Ycf48/Hcf136-like" evidence="4">
    <location>
        <begin position="71"/>
        <end position="122"/>
    </location>
</feature>
<feature type="signal peptide" evidence="3">
    <location>
        <begin position="1"/>
        <end position="24"/>
    </location>
</feature>
<dbReference type="PANTHER" id="PTHR47199">
    <property type="entry name" value="PHOTOSYSTEM II STABILITY/ASSEMBLY FACTOR HCF136, CHLOROPLASTIC"/>
    <property type="match status" value="1"/>
</dbReference>
<keyword evidence="2" id="KW-0604">Photosystem II</keyword>
<evidence type="ECO:0000256" key="2">
    <source>
        <dbReference type="ARBA" id="ARBA00023276"/>
    </source>
</evidence>
<name>A0A318EI76_9GAMM</name>
<comment type="caution">
    <text evidence="5">The sequence shown here is derived from an EMBL/GenBank/DDBJ whole genome shotgun (WGS) entry which is preliminary data.</text>
</comment>
<dbReference type="AlphaFoldDB" id="A0A318EI76"/>
<dbReference type="OrthoDB" id="9813892at2"/>
<organism evidence="5 6">
    <name type="scientific">Sinimarinibacterium flocculans</name>
    <dbReference type="NCBI Taxonomy" id="985250"/>
    <lineage>
        <taxon>Bacteria</taxon>
        <taxon>Pseudomonadati</taxon>
        <taxon>Pseudomonadota</taxon>
        <taxon>Gammaproteobacteria</taxon>
        <taxon>Nevskiales</taxon>
        <taxon>Nevskiaceae</taxon>
        <taxon>Sinimarinibacterium</taxon>
    </lineage>
</organism>
<keyword evidence="6" id="KW-1185">Reference proteome</keyword>
<sequence>MRVPHLFAHALLLACSVGGPAATAAEATPMPAEIAPRAEQSLLTAITRAGAQRLVAVGARGHILLSDDDGARWRQVASPVSSLLTQVAFLDAQTGWAVGHDATVLKTTDGGETWAIRHFDAAGEALLAVMFLDSRRGLALGAYGTLLTSADGGETWAAAENVLTEEGMHLNAIARLNDGRLLIVGEAGLIATSQDEGQTWERGEFPYEGSLFAVRPYGEHGAIVGGLRGNSFRCADVAAGAWERIETGSEQSVFGIAERGDGYALAGFNASVIGVAADGTARELQLQALENGEAPAGAAAMSIEATAFADLLVLGNGELITVGDAGVRRWAVKP</sequence>
<keyword evidence="1" id="KW-0602">Photosynthesis</keyword>
<accession>A0A318EI76</accession>
<keyword evidence="3" id="KW-0732">Signal</keyword>
<dbReference type="PROSITE" id="PS51257">
    <property type="entry name" value="PROKAR_LIPOPROTEIN"/>
    <property type="match status" value="1"/>
</dbReference>
<dbReference type="SUPFAM" id="SSF110296">
    <property type="entry name" value="Oligoxyloglucan reducing end-specific cellobiohydrolase"/>
    <property type="match status" value="1"/>
</dbReference>
<evidence type="ECO:0000313" key="6">
    <source>
        <dbReference type="Proteomes" id="UP000248330"/>
    </source>
</evidence>
<feature type="domain" description="Photosynthesis system II assembly factor Ycf48/Hcf136-like" evidence="4">
    <location>
        <begin position="125"/>
        <end position="202"/>
    </location>
</feature>
<evidence type="ECO:0000256" key="1">
    <source>
        <dbReference type="ARBA" id="ARBA00022531"/>
    </source>
</evidence>
<dbReference type="CDD" id="cd15482">
    <property type="entry name" value="Sialidase_non-viral"/>
    <property type="match status" value="1"/>
</dbReference>
<proteinExistence type="predicted"/>
<dbReference type="Proteomes" id="UP000248330">
    <property type="component" value="Unassembled WGS sequence"/>
</dbReference>
<feature type="chain" id="PRO_5016455664" evidence="3">
    <location>
        <begin position="25"/>
        <end position="334"/>
    </location>
</feature>
<dbReference type="InterPro" id="IPR028203">
    <property type="entry name" value="PSII_CF48-like_dom"/>
</dbReference>
<dbReference type="RefSeq" id="WP_110264208.1">
    <property type="nucleotide sequence ID" value="NZ_CAWNXA010000002.1"/>
</dbReference>
<dbReference type="GO" id="GO:0015979">
    <property type="term" value="P:photosynthesis"/>
    <property type="evidence" value="ECO:0007669"/>
    <property type="project" value="UniProtKB-KW"/>
</dbReference>
<dbReference type="InterPro" id="IPR015943">
    <property type="entry name" value="WD40/YVTN_repeat-like_dom_sf"/>
</dbReference>